<dbReference type="Pfam" id="PF13421">
    <property type="entry name" value="Band_7_1"/>
    <property type="match status" value="1"/>
</dbReference>
<name>A0ABV2LUU6_9FLAO</name>
<dbReference type="PANTHER" id="PTHR37826">
    <property type="entry name" value="FLOTILLIN BAND_7_5 DOMAIN PROTEIN"/>
    <property type="match status" value="1"/>
</dbReference>
<proteinExistence type="predicted"/>
<comment type="caution">
    <text evidence="2">The sequence shown here is derived from an EMBL/GenBank/DDBJ whole genome shotgun (WGS) entry which is preliminary data.</text>
</comment>
<dbReference type="CDD" id="cd03408">
    <property type="entry name" value="SPFH_like_u1"/>
    <property type="match status" value="1"/>
</dbReference>
<feature type="domain" description="SPFH" evidence="1">
    <location>
        <begin position="26"/>
        <end position="235"/>
    </location>
</feature>
<accession>A0ABV2LUU6</accession>
<dbReference type="GO" id="GO:0008233">
    <property type="term" value="F:peptidase activity"/>
    <property type="evidence" value="ECO:0007669"/>
    <property type="project" value="UniProtKB-KW"/>
</dbReference>
<gene>
    <name evidence="2" type="ORF">ABID46_001798</name>
</gene>
<dbReference type="InterPro" id="IPR033880">
    <property type="entry name" value="SPFH_YdjI"/>
</dbReference>
<keyword evidence="2" id="KW-0378">Hydrolase</keyword>
<protein>
    <submittedName>
        <fullName evidence="2">Membrane protease subunit (Stomatin/prohibitin family)</fullName>
    </submittedName>
</protein>
<dbReference type="EMBL" id="JBEPMO010000009">
    <property type="protein sequence ID" value="MET3732211.1"/>
    <property type="molecule type" value="Genomic_DNA"/>
</dbReference>
<dbReference type="Gene3D" id="3.30.479.30">
    <property type="entry name" value="Band 7 domain"/>
    <property type="match status" value="1"/>
</dbReference>
<keyword evidence="2" id="KW-0645">Protease</keyword>
<sequence>MAVFNFFKNEFIEVIEWVDSTSDTVIWKFPDYKNDIKDGAKLIVRESQVAVLIHEGQFGDLYKSGNYELNTQNMPILTTLKSWKYAFNSPFKVDVYFINTKQFTNLKWGTSSPIFFKDNELGKIRLKSFGNYSIRVTDPKKFILEFSGTNPFVKINFIENTVSKMIASQFADEISEAQISLFDLAQNFNELGTKFKDNFQDEFANFGLELEKFYIESVSLPEEVEQMIDKSSQLNILKDKLQDFSKLQTGVAIEKISENQGAGALGASVLLNAMPKLNSQINESSNSNDLLDLLKKLKDFKNQGIISEKEFESKKAEILKKL</sequence>
<dbReference type="InterPro" id="IPR036013">
    <property type="entry name" value="Band_7/SPFH_dom_sf"/>
</dbReference>
<evidence type="ECO:0000259" key="1">
    <source>
        <dbReference type="Pfam" id="PF13421"/>
    </source>
</evidence>
<keyword evidence="3" id="KW-1185">Reference proteome</keyword>
<dbReference type="SUPFAM" id="SSF117892">
    <property type="entry name" value="Band 7/SPFH domain"/>
    <property type="match status" value="1"/>
</dbReference>
<dbReference type="Proteomes" id="UP001549146">
    <property type="component" value="Unassembled WGS sequence"/>
</dbReference>
<evidence type="ECO:0000313" key="3">
    <source>
        <dbReference type="Proteomes" id="UP001549146"/>
    </source>
</evidence>
<dbReference type="PANTHER" id="PTHR37826:SF2">
    <property type="entry name" value="ZINC-RIBBON DOMAIN-CONTAINING PROTEIN"/>
    <property type="match status" value="1"/>
</dbReference>
<organism evidence="2 3">
    <name type="scientific">Moheibacter stercoris</name>
    <dbReference type="NCBI Taxonomy" id="1628251"/>
    <lineage>
        <taxon>Bacteria</taxon>
        <taxon>Pseudomonadati</taxon>
        <taxon>Bacteroidota</taxon>
        <taxon>Flavobacteriia</taxon>
        <taxon>Flavobacteriales</taxon>
        <taxon>Weeksellaceae</taxon>
        <taxon>Moheibacter</taxon>
    </lineage>
</organism>
<reference evidence="2 3" key="1">
    <citation type="submission" date="2024-06" db="EMBL/GenBank/DDBJ databases">
        <title>Genomic Encyclopedia of Type Strains, Phase IV (KMG-IV): sequencing the most valuable type-strain genomes for metagenomic binning, comparative biology and taxonomic classification.</title>
        <authorList>
            <person name="Goeker M."/>
        </authorList>
    </citation>
    <scope>NUCLEOTIDE SEQUENCE [LARGE SCALE GENOMIC DNA]</scope>
    <source>
        <strain evidence="2 3">DSM 29388</strain>
    </source>
</reference>
<dbReference type="RefSeq" id="WP_354509218.1">
    <property type="nucleotide sequence ID" value="NZ_JBEPMO010000009.1"/>
</dbReference>
<evidence type="ECO:0000313" key="2">
    <source>
        <dbReference type="EMBL" id="MET3732211.1"/>
    </source>
</evidence>
<dbReference type="GO" id="GO:0006508">
    <property type="term" value="P:proteolysis"/>
    <property type="evidence" value="ECO:0007669"/>
    <property type="project" value="UniProtKB-KW"/>
</dbReference>